<dbReference type="PANTHER" id="PTHR38039:SF1">
    <property type="entry name" value="TOXIN YOEB"/>
    <property type="match status" value="1"/>
</dbReference>
<name>A0AA96UY22_9EURY</name>
<dbReference type="PANTHER" id="PTHR38039">
    <property type="entry name" value="TOXIN YOEB"/>
    <property type="match status" value="1"/>
</dbReference>
<dbReference type="EMBL" id="CP131059">
    <property type="protein sequence ID" value="WNY22719.1"/>
    <property type="molecule type" value="Genomic_DNA"/>
</dbReference>
<keyword evidence="4" id="KW-0255">Endonuclease</keyword>
<evidence type="ECO:0000313" key="8">
    <source>
        <dbReference type="Proteomes" id="UP001302978"/>
    </source>
</evidence>
<keyword evidence="2" id="KW-1277">Toxin-antitoxin system</keyword>
<dbReference type="GO" id="GO:0006401">
    <property type="term" value="P:RNA catabolic process"/>
    <property type="evidence" value="ECO:0007669"/>
    <property type="project" value="InterPro"/>
</dbReference>
<dbReference type="NCBIfam" id="TIGR02116">
    <property type="entry name" value="toxin_Txe_YoeB"/>
    <property type="match status" value="1"/>
</dbReference>
<sequence>MYIIFSPKSWQEYIDNQSEKQLIKKTNELIKELMRGNNTKGTGKAELLKHNLSGYYSKRITEAHRLIYSFENGDLLIYKCRGHYEN</sequence>
<protein>
    <recommendedName>
        <fullName evidence="6">Putative mRNA interferase YoeB</fullName>
    </recommendedName>
</protein>
<dbReference type="GeneID" id="85194420"/>
<dbReference type="AlphaFoldDB" id="A0AA96UY22"/>
<evidence type="ECO:0000256" key="1">
    <source>
        <dbReference type="ARBA" id="ARBA00008172"/>
    </source>
</evidence>
<keyword evidence="8" id="KW-1185">Reference proteome</keyword>
<dbReference type="Gene3D" id="3.30.2310.20">
    <property type="entry name" value="RelE-like"/>
    <property type="match status" value="1"/>
</dbReference>
<dbReference type="GO" id="GO:0016787">
    <property type="term" value="F:hydrolase activity"/>
    <property type="evidence" value="ECO:0007669"/>
    <property type="project" value="UniProtKB-KW"/>
</dbReference>
<accession>A0AA96UY22</accession>
<evidence type="ECO:0000256" key="6">
    <source>
        <dbReference type="ARBA" id="ARBA00030388"/>
    </source>
</evidence>
<dbReference type="RefSeq" id="WP_316557677.1">
    <property type="nucleotide sequence ID" value="NZ_CP131059.1"/>
</dbReference>
<evidence type="ECO:0000256" key="5">
    <source>
        <dbReference type="ARBA" id="ARBA00022801"/>
    </source>
</evidence>
<dbReference type="KEGG" id="mehf:MmiHf6_00040"/>
<reference evidence="7 8" key="1">
    <citation type="submission" date="2023-07" db="EMBL/GenBank/DDBJ databases">
        <title>Closed genoem sequence of Methanomicrococcus sp. Hf6.</title>
        <authorList>
            <person name="Poehlein A."/>
            <person name="Protasov E."/>
            <person name="Platt K."/>
            <person name="Reeh H."/>
            <person name="Daniel R."/>
            <person name="Brune A."/>
        </authorList>
    </citation>
    <scope>NUCLEOTIDE SEQUENCE [LARGE SCALE GENOMIC DNA]</scope>
    <source>
        <strain evidence="7 8">Hf6</strain>
    </source>
</reference>
<dbReference type="Pfam" id="PF06769">
    <property type="entry name" value="YoeB_toxin"/>
    <property type="match status" value="1"/>
</dbReference>
<evidence type="ECO:0000313" key="7">
    <source>
        <dbReference type="EMBL" id="WNY22719.1"/>
    </source>
</evidence>
<proteinExistence type="inferred from homology"/>
<gene>
    <name evidence="7" type="primary">yoeB</name>
    <name evidence="7" type="ORF">MmiHf6_00040</name>
</gene>
<evidence type="ECO:0000256" key="2">
    <source>
        <dbReference type="ARBA" id="ARBA00022649"/>
    </source>
</evidence>
<comment type="similarity">
    <text evidence="1">Belongs to the YoeB family.</text>
</comment>
<dbReference type="InterPro" id="IPR035093">
    <property type="entry name" value="RelE/ParE_toxin_dom_sf"/>
</dbReference>
<keyword evidence="5 7" id="KW-0378">Hydrolase</keyword>
<dbReference type="Proteomes" id="UP001302978">
    <property type="component" value="Chromosome"/>
</dbReference>
<dbReference type="SUPFAM" id="SSF143011">
    <property type="entry name" value="RelE-like"/>
    <property type="match status" value="1"/>
</dbReference>
<dbReference type="InterPro" id="IPR009614">
    <property type="entry name" value="YoeB_toxin"/>
</dbReference>
<evidence type="ECO:0000256" key="3">
    <source>
        <dbReference type="ARBA" id="ARBA00022722"/>
    </source>
</evidence>
<dbReference type="GO" id="GO:0004519">
    <property type="term" value="F:endonuclease activity"/>
    <property type="evidence" value="ECO:0007669"/>
    <property type="project" value="UniProtKB-KW"/>
</dbReference>
<keyword evidence="3" id="KW-0540">Nuclease</keyword>
<evidence type="ECO:0000256" key="4">
    <source>
        <dbReference type="ARBA" id="ARBA00022759"/>
    </source>
</evidence>
<organism evidence="7 8">
    <name type="scientific">Methanimicrococcus hongohii</name>
    <dbReference type="NCBI Taxonomy" id="3028295"/>
    <lineage>
        <taxon>Archaea</taxon>
        <taxon>Methanobacteriati</taxon>
        <taxon>Methanobacteriota</taxon>
        <taxon>Stenosarchaea group</taxon>
        <taxon>Methanomicrobia</taxon>
        <taxon>Methanosarcinales</taxon>
        <taxon>Methanosarcinaceae</taxon>
        <taxon>Methanimicrococcus</taxon>
    </lineage>
</organism>